<dbReference type="PANTHER" id="PTHR31123:SF1">
    <property type="entry name" value="ACCUMULATION OF DYADS PROTEIN 2-RELATED"/>
    <property type="match status" value="1"/>
</dbReference>
<keyword evidence="9" id="KW-1185">Reference proteome</keyword>
<feature type="transmembrane region" description="Helical" evidence="7">
    <location>
        <begin position="107"/>
        <end position="132"/>
    </location>
</feature>
<name>A0A165IFF6_9BASI</name>
<comment type="subcellular location">
    <subcellularLocation>
        <location evidence="1">Membrane</location>
        <topology evidence="1">Multi-pass membrane protein</topology>
    </subcellularLocation>
</comment>
<feature type="region of interest" description="Disordered" evidence="6">
    <location>
        <begin position="1"/>
        <end position="23"/>
    </location>
</feature>
<feature type="transmembrane region" description="Helical" evidence="7">
    <location>
        <begin position="76"/>
        <end position="95"/>
    </location>
</feature>
<accession>A0A165IFF6</accession>
<dbReference type="FunCoup" id="A0A165IFF6">
    <property type="interactions" value="59"/>
</dbReference>
<evidence type="ECO:0000256" key="4">
    <source>
        <dbReference type="ARBA" id="ARBA00022989"/>
    </source>
</evidence>
<evidence type="ECO:0000256" key="6">
    <source>
        <dbReference type="SAM" id="MobiDB-lite"/>
    </source>
</evidence>
<dbReference type="Pfam" id="PF01184">
    <property type="entry name" value="Gpr1_Fun34_YaaH"/>
    <property type="match status" value="1"/>
</dbReference>
<protein>
    <recommendedName>
        <fullName evidence="10">FUN34 transmembrane protein</fullName>
    </recommendedName>
</protein>
<proteinExistence type="inferred from homology"/>
<dbReference type="InterPro" id="IPR000791">
    <property type="entry name" value="Gpr1/Fun34/SatP-like"/>
</dbReference>
<dbReference type="PANTHER" id="PTHR31123">
    <property type="entry name" value="ACCUMULATION OF DYADS PROTEIN 2-RELATED"/>
    <property type="match status" value="1"/>
</dbReference>
<dbReference type="InParanoid" id="A0A165IFF6"/>
<evidence type="ECO:0000256" key="7">
    <source>
        <dbReference type="SAM" id="Phobius"/>
    </source>
</evidence>
<sequence length="239" mass="25410">MSASLDTKNESNSLRETGEAPRPVLERQLTASMPAFPEYHRKIGNPGPLGVLSFAGPTFVLSMFNVTARGVTIPNVVVGMALMVGGLTQLLAGMWEFACGNTFGGTIFSLFSGFWMSFGLIYIPGMGILAAYTDTAADAAQLHNALGIYLTSWFILIFIMVPATFRSSWAFALEVALVDLVILILAVAQFTQIPAVTTAGGYLGLIAAFGAFYVGGAMLYTKDVSLFTLPVGDLPKSKV</sequence>
<dbReference type="GO" id="GO:0015123">
    <property type="term" value="F:acetate transmembrane transporter activity"/>
    <property type="evidence" value="ECO:0007669"/>
    <property type="project" value="TreeGrafter"/>
</dbReference>
<keyword evidence="5 7" id="KW-0472">Membrane</keyword>
<keyword evidence="3 7" id="KW-0812">Transmembrane</keyword>
<feature type="transmembrane region" description="Helical" evidence="7">
    <location>
        <begin position="144"/>
        <end position="163"/>
    </location>
</feature>
<evidence type="ECO:0000256" key="2">
    <source>
        <dbReference type="ARBA" id="ARBA00005587"/>
    </source>
</evidence>
<comment type="similarity">
    <text evidence="2">Belongs to the acetate uptake transporter (AceTr) (TC 2.A.96) family.</text>
</comment>
<organism evidence="8 9">
    <name type="scientific">Calocera cornea HHB12733</name>
    <dbReference type="NCBI Taxonomy" id="1353952"/>
    <lineage>
        <taxon>Eukaryota</taxon>
        <taxon>Fungi</taxon>
        <taxon>Dikarya</taxon>
        <taxon>Basidiomycota</taxon>
        <taxon>Agaricomycotina</taxon>
        <taxon>Dacrymycetes</taxon>
        <taxon>Dacrymycetales</taxon>
        <taxon>Dacrymycetaceae</taxon>
        <taxon>Calocera</taxon>
    </lineage>
</organism>
<feature type="transmembrane region" description="Helical" evidence="7">
    <location>
        <begin position="169"/>
        <end position="188"/>
    </location>
</feature>
<dbReference type="Proteomes" id="UP000076842">
    <property type="component" value="Unassembled WGS sequence"/>
</dbReference>
<gene>
    <name evidence="8" type="ORF">CALCODRAFT_515299</name>
</gene>
<dbReference type="GO" id="GO:0005886">
    <property type="term" value="C:plasma membrane"/>
    <property type="evidence" value="ECO:0007669"/>
    <property type="project" value="TreeGrafter"/>
</dbReference>
<dbReference type="EMBL" id="KV423930">
    <property type="protein sequence ID" value="KZT60501.1"/>
    <property type="molecule type" value="Genomic_DNA"/>
</dbReference>
<evidence type="ECO:0000313" key="8">
    <source>
        <dbReference type="EMBL" id="KZT60501.1"/>
    </source>
</evidence>
<evidence type="ECO:0000313" key="9">
    <source>
        <dbReference type="Proteomes" id="UP000076842"/>
    </source>
</evidence>
<evidence type="ECO:0008006" key="10">
    <source>
        <dbReference type="Google" id="ProtNLM"/>
    </source>
</evidence>
<evidence type="ECO:0000256" key="3">
    <source>
        <dbReference type="ARBA" id="ARBA00022692"/>
    </source>
</evidence>
<dbReference type="OrthoDB" id="3648309at2759"/>
<feature type="transmembrane region" description="Helical" evidence="7">
    <location>
        <begin position="200"/>
        <end position="220"/>
    </location>
</feature>
<evidence type="ECO:0000256" key="1">
    <source>
        <dbReference type="ARBA" id="ARBA00004141"/>
    </source>
</evidence>
<dbReference type="STRING" id="1353952.A0A165IFF6"/>
<reference evidence="8 9" key="1">
    <citation type="journal article" date="2016" name="Mol. Biol. Evol.">
        <title>Comparative Genomics of Early-Diverging Mushroom-Forming Fungi Provides Insights into the Origins of Lignocellulose Decay Capabilities.</title>
        <authorList>
            <person name="Nagy L.G."/>
            <person name="Riley R."/>
            <person name="Tritt A."/>
            <person name="Adam C."/>
            <person name="Daum C."/>
            <person name="Floudas D."/>
            <person name="Sun H."/>
            <person name="Yadav J.S."/>
            <person name="Pangilinan J."/>
            <person name="Larsson K.H."/>
            <person name="Matsuura K."/>
            <person name="Barry K."/>
            <person name="Labutti K."/>
            <person name="Kuo R."/>
            <person name="Ohm R.A."/>
            <person name="Bhattacharya S.S."/>
            <person name="Shirouzu T."/>
            <person name="Yoshinaga Y."/>
            <person name="Martin F.M."/>
            <person name="Grigoriev I.V."/>
            <person name="Hibbett D.S."/>
        </authorList>
    </citation>
    <scope>NUCLEOTIDE SEQUENCE [LARGE SCALE GENOMIC DNA]</scope>
    <source>
        <strain evidence="8 9">HHB12733</strain>
    </source>
</reference>
<dbReference type="InterPro" id="IPR051633">
    <property type="entry name" value="AceTr"/>
</dbReference>
<dbReference type="NCBIfam" id="NF038013">
    <property type="entry name" value="AceTr_1"/>
    <property type="match status" value="1"/>
</dbReference>
<feature type="compositionally biased region" description="Polar residues" evidence="6">
    <location>
        <begin position="1"/>
        <end position="15"/>
    </location>
</feature>
<dbReference type="AlphaFoldDB" id="A0A165IFF6"/>
<evidence type="ECO:0000256" key="5">
    <source>
        <dbReference type="ARBA" id="ARBA00023136"/>
    </source>
</evidence>
<keyword evidence="4 7" id="KW-1133">Transmembrane helix</keyword>